<dbReference type="RefSeq" id="WP_005742286.1">
    <property type="nucleotide sequence ID" value="NZ_CP031226.1"/>
</dbReference>
<organism evidence="2 3">
    <name type="scientific">Pseudomonas amygdali pv. lachrymans str. M301315</name>
    <dbReference type="NCBI Taxonomy" id="629260"/>
    <lineage>
        <taxon>Bacteria</taxon>
        <taxon>Pseudomonadati</taxon>
        <taxon>Pseudomonadota</taxon>
        <taxon>Gammaproteobacteria</taxon>
        <taxon>Pseudomonadales</taxon>
        <taxon>Pseudomonadaceae</taxon>
        <taxon>Pseudomonas</taxon>
        <taxon>Pseudomonas amygdali</taxon>
    </lineage>
</organism>
<evidence type="ECO:0000256" key="1">
    <source>
        <dbReference type="SAM" id="SignalP"/>
    </source>
</evidence>
<sequence length="176" mass="19115">MKMFRTSVAMLFIATAAALTGCAGNLREGIPQYTDTLPTAQSVGADGQLYKGGLVVATDFKADGSRRQLADYDFSKETAPCAAIDSKTFQSDDHGAYALTRDGHEFIFICRSVSRAAPAEKRLFLAGTHKECLTRTDSYVRHPEEILRKAGSLCAGMIESSPMSKVEKNFIDSFKG</sequence>
<keyword evidence="2" id="KW-0614">Plasmid</keyword>
<name>A0AAD0PVE3_PSEAV</name>
<evidence type="ECO:0000313" key="2">
    <source>
        <dbReference type="EMBL" id="AXH59516.1"/>
    </source>
</evidence>
<keyword evidence="1" id="KW-0732">Signal</keyword>
<dbReference type="GeneID" id="39474066"/>
<dbReference type="PROSITE" id="PS51257">
    <property type="entry name" value="PROKAR_LIPOPROTEIN"/>
    <property type="match status" value="1"/>
</dbReference>
<accession>A0AAD0PVE3</accession>
<dbReference type="EMBL" id="CP031226">
    <property type="protein sequence ID" value="AXH59516.1"/>
    <property type="molecule type" value="Genomic_DNA"/>
</dbReference>
<protein>
    <recommendedName>
        <fullName evidence="4">Lipoprotein</fullName>
    </recommendedName>
</protein>
<proteinExistence type="predicted"/>
<geneLocation type="plasmid" evidence="3">
    <name>pmppla107</name>
</geneLocation>
<feature type="signal peptide" evidence="1">
    <location>
        <begin position="1"/>
        <end position="23"/>
    </location>
</feature>
<evidence type="ECO:0000313" key="3">
    <source>
        <dbReference type="Proteomes" id="UP000006426"/>
    </source>
</evidence>
<gene>
    <name evidence="2" type="ORF">PLA107_030275</name>
</gene>
<feature type="chain" id="PRO_5042011055" description="Lipoprotein" evidence="1">
    <location>
        <begin position="24"/>
        <end position="176"/>
    </location>
</feature>
<dbReference type="Proteomes" id="UP000006426">
    <property type="component" value="Plasmid pmppla107"/>
</dbReference>
<dbReference type="AlphaFoldDB" id="A0AAD0PVE3"/>
<evidence type="ECO:0008006" key="4">
    <source>
        <dbReference type="Google" id="ProtNLM"/>
    </source>
</evidence>
<reference evidence="2 3" key="1">
    <citation type="journal article" date="2011" name="PLoS Pathog.">
        <title>Dynamic evolution of pathogenicity revealed by sequencing and comparative genomics of 19 Pseudomonas syringae isolates.</title>
        <authorList>
            <person name="Baltrus D.A."/>
            <person name="Nishimura M.T."/>
            <person name="Romanchuk A."/>
            <person name="Chang J.H."/>
            <person name="Mukhtar M.S."/>
            <person name="Cherkis K."/>
            <person name="Roach J."/>
            <person name="Grant S.R."/>
            <person name="Jones C.D."/>
            <person name="Dangl J.L."/>
        </authorList>
    </citation>
    <scope>NUCLEOTIDE SEQUENCE [LARGE SCALE GENOMIC DNA]</scope>
    <source>
        <strain evidence="2 3">M301315</strain>
    </source>
</reference>